<dbReference type="AlphaFoldDB" id="A0A518B1Y4"/>
<protein>
    <submittedName>
        <fullName evidence="10">Dolichyl-phosphate-mannose-protein mannosyltransferase</fullName>
    </submittedName>
</protein>
<organism evidence="10 11">
    <name type="scientific">Kolteria novifilia</name>
    <dbReference type="NCBI Taxonomy" id="2527975"/>
    <lineage>
        <taxon>Bacteria</taxon>
        <taxon>Pseudomonadati</taxon>
        <taxon>Planctomycetota</taxon>
        <taxon>Planctomycetia</taxon>
        <taxon>Kolteriales</taxon>
        <taxon>Kolteriaceae</taxon>
        <taxon>Kolteria</taxon>
    </lineage>
</organism>
<dbReference type="InterPro" id="IPR038731">
    <property type="entry name" value="RgtA/B/C-like"/>
</dbReference>
<comment type="subcellular location">
    <subcellularLocation>
        <location evidence="1">Cell membrane</location>
        <topology evidence="1">Multi-pass membrane protein</topology>
    </subcellularLocation>
</comment>
<evidence type="ECO:0000259" key="9">
    <source>
        <dbReference type="Pfam" id="PF13231"/>
    </source>
</evidence>
<feature type="transmembrane region" description="Helical" evidence="8">
    <location>
        <begin position="465"/>
        <end position="484"/>
    </location>
</feature>
<evidence type="ECO:0000313" key="10">
    <source>
        <dbReference type="EMBL" id="QDU60936.1"/>
    </source>
</evidence>
<evidence type="ECO:0000256" key="5">
    <source>
        <dbReference type="ARBA" id="ARBA00022692"/>
    </source>
</evidence>
<accession>A0A518B1Y4</accession>
<keyword evidence="7 8" id="KW-0472">Membrane</keyword>
<keyword evidence="3 10" id="KW-0328">Glycosyltransferase</keyword>
<dbReference type="PANTHER" id="PTHR33908:SF11">
    <property type="entry name" value="MEMBRANE PROTEIN"/>
    <property type="match status" value="1"/>
</dbReference>
<feature type="transmembrane region" description="Helical" evidence="8">
    <location>
        <begin position="215"/>
        <end position="233"/>
    </location>
</feature>
<dbReference type="PANTHER" id="PTHR33908">
    <property type="entry name" value="MANNOSYLTRANSFERASE YKCB-RELATED"/>
    <property type="match status" value="1"/>
</dbReference>
<feature type="domain" description="Glycosyltransferase RgtA/B/C/D-like" evidence="9">
    <location>
        <begin position="126"/>
        <end position="239"/>
    </location>
</feature>
<evidence type="ECO:0000313" key="11">
    <source>
        <dbReference type="Proteomes" id="UP000317093"/>
    </source>
</evidence>
<name>A0A518B1Y4_9BACT</name>
<keyword evidence="5 8" id="KW-0812">Transmembrane</keyword>
<dbReference type="EMBL" id="CP036279">
    <property type="protein sequence ID" value="QDU60936.1"/>
    <property type="molecule type" value="Genomic_DNA"/>
</dbReference>
<dbReference type="GO" id="GO:0009103">
    <property type="term" value="P:lipopolysaccharide biosynthetic process"/>
    <property type="evidence" value="ECO:0007669"/>
    <property type="project" value="UniProtKB-ARBA"/>
</dbReference>
<proteinExistence type="predicted"/>
<evidence type="ECO:0000256" key="6">
    <source>
        <dbReference type="ARBA" id="ARBA00022989"/>
    </source>
</evidence>
<dbReference type="InterPro" id="IPR050297">
    <property type="entry name" value="LipidA_mod_glycosyltrf_83"/>
</dbReference>
<feature type="transmembrane region" description="Helical" evidence="8">
    <location>
        <begin position="415"/>
        <end position="433"/>
    </location>
</feature>
<feature type="transmembrane region" description="Helical" evidence="8">
    <location>
        <begin position="263"/>
        <end position="284"/>
    </location>
</feature>
<feature type="transmembrane region" description="Helical" evidence="8">
    <location>
        <begin position="126"/>
        <end position="145"/>
    </location>
</feature>
<dbReference type="GO" id="GO:0016763">
    <property type="term" value="F:pentosyltransferase activity"/>
    <property type="evidence" value="ECO:0007669"/>
    <property type="project" value="TreeGrafter"/>
</dbReference>
<feature type="transmembrane region" description="Helical" evidence="8">
    <location>
        <begin position="380"/>
        <end position="409"/>
    </location>
</feature>
<evidence type="ECO:0000256" key="1">
    <source>
        <dbReference type="ARBA" id="ARBA00004651"/>
    </source>
</evidence>
<keyword evidence="6 8" id="KW-1133">Transmembrane helix</keyword>
<gene>
    <name evidence="10" type="ORF">Pan216_17890</name>
</gene>
<dbReference type="Proteomes" id="UP000317093">
    <property type="component" value="Chromosome"/>
</dbReference>
<dbReference type="KEGG" id="knv:Pan216_17890"/>
<evidence type="ECO:0000256" key="8">
    <source>
        <dbReference type="SAM" id="Phobius"/>
    </source>
</evidence>
<keyword evidence="4 10" id="KW-0808">Transferase</keyword>
<evidence type="ECO:0000256" key="2">
    <source>
        <dbReference type="ARBA" id="ARBA00022475"/>
    </source>
</evidence>
<keyword evidence="11" id="KW-1185">Reference proteome</keyword>
<feature type="transmembrane region" description="Helical" evidence="8">
    <location>
        <begin position="178"/>
        <end position="195"/>
    </location>
</feature>
<evidence type="ECO:0000256" key="7">
    <source>
        <dbReference type="ARBA" id="ARBA00023136"/>
    </source>
</evidence>
<evidence type="ECO:0000256" key="4">
    <source>
        <dbReference type="ARBA" id="ARBA00022679"/>
    </source>
</evidence>
<feature type="transmembrane region" description="Helical" evidence="8">
    <location>
        <begin position="16"/>
        <end position="34"/>
    </location>
</feature>
<evidence type="ECO:0000256" key="3">
    <source>
        <dbReference type="ARBA" id="ARBA00022676"/>
    </source>
</evidence>
<sequence length="671" mass="75439">MESAESSAESSRRRSFRTVALVILLMLVHVAIVGDALTRLTPTVDEIAHVPAGISYLQTGTFGMYRLSPPLGRLLPATASLAASPKTRYDRAWSRQNPANHWSFAFEFLLINADDPERYLRLFTCARWVVACWSSLAIPILFAWGSSWFGRLAGWLAATLWAIAPNMIAHASFATTDIPTTVMTLLAAWTFSRWLDQPSWRRALLAGGSLGLAQLIKFSTLLLYGAFALWALLDPLWNHDGKSSRWKTLWERRRPSLLVRSTAGWQMIAIYALSLFVLNAGYLFEGTFRPLGSFPFVSNSLTRERGIDDGPADQGSSMTYNEIHQRRVNRFRGTPLGWLPTPLPANYVGGFDEQKFEAGDNDIGRYQMYLRGQLRREGWWYYYLYALAVKLPLSSWALLALGLVAWGWPTTPRRSAWPLVLLAGVPIFAMTFLTDINIGVRYLLPIFPFLFLIAGGAASWSRPRWWNGLIAALVLANAVTLAMIHPSELAYFNALVGGPREGRFHLIDSNLDWGQDLRRLSAWIDEHPEWKDVRLAYFGTVPPEFEGIETYQLAPRDPRIVPAAARLPGETDEMVMGPQPGKYAVSVNFERGMSFHMPVPLVDLRTIVATNPRLLMSGSPLMRQPAEAYAYFQEFTPTIDPAIGYSILLYDISLEEANRVRRKMGLPELAE</sequence>
<feature type="transmembrane region" description="Helical" evidence="8">
    <location>
        <begin position="440"/>
        <end position="459"/>
    </location>
</feature>
<keyword evidence="2" id="KW-1003">Cell membrane</keyword>
<reference evidence="10 11" key="1">
    <citation type="submission" date="2019-02" db="EMBL/GenBank/DDBJ databases">
        <title>Deep-cultivation of Planctomycetes and their phenomic and genomic characterization uncovers novel biology.</title>
        <authorList>
            <person name="Wiegand S."/>
            <person name="Jogler M."/>
            <person name="Boedeker C."/>
            <person name="Pinto D."/>
            <person name="Vollmers J."/>
            <person name="Rivas-Marin E."/>
            <person name="Kohn T."/>
            <person name="Peeters S.H."/>
            <person name="Heuer A."/>
            <person name="Rast P."/>
            <person name="Oberbeckmann S."/>
            <person name="Bunk B."/>
            <person name="Jeske O."/>
            <person name="Meyerdierks A."/>
            <person name="Storesund J.E."/>
            <person name="Kallscheuer N."/>
            <person name="Luecker S."/>
            <person name="Lage O.M."/>
            <person name="Pohl T."/>
            <person name="Merkel B.J."/>
            <person name="Hornburger P."/>
            <person name="Mueller R.-W."/>
            <person name="Bruemmer F."/>
            <person name="Labrenz M."/>
            <person name="Spormann A.M."/>
            <person name="Op den Camp H."/>
            <person name="Overmann J."/>
            <person name="Amann R."/>
            <person name="Jetten M.S.M."/>
            <person name="Mascher T."/>
            <person name="Medema M.H."/>
            <person name="Devos D.P."/>
            <person name="Kaster A.-K."/>
            <person name="Ovreas L."/>
            <person name="Rohde M."/>
            <person name="Galperin M.Y."/>
            <person name="Jogler C."/>
        </authorList>
    </citation>
    <scope>NUCLEOTIDE SEQUENCE [LARGE SCALE GENOMIC DNA]</scope>
    <source>
        <strain evidence="10 11">Pan216</strain>
    </source>
</reference>
<dbReference type="Pfam" id="PF13231">
    <property type="entry name" value="PMT_2"/>
    <property type="match status" value="1"/>
</dbReference>
<dbReference type="GO" id="GO:0005886">
    <property type="term" value="C:plasma membrane"/>
    <property type="evidence" value="ECO:0007669"/>
    <property type="project" value="UniProtKB-SubCell"/>
</dbReference>